<comment type="caution">
    <text evidence="1">The sequence shown here is derived from an EMBL/GenBank/DDBJ whole genome shotgun (WGS) entry which is preliminary data.</text>
</comment>
<organism evidence="1 2">
    <name type="scientific">Riccia sorocarpa</name>
    <dbReference type="NCBI Taxonomy" id="122646"/>
    <lineage>
        <taxon>Eukaryota</taxon>
        <taxon>Viridiplantae</taxon>
        <taxon>Streptophyta</taxon>
        <taxon>Embryophyta</taxon>
        <taxon>Marchantiophyta</taxon>
        <taxon>Marchantiopsida</taxon>
        <taxon>Marchantiidae</taxon>
        <taxon>Marchantiales</taxon>
        <taxon>Ricciaceae</taxon>
        <taxon>Riccia</taxon>
    </lineage>
</organism>
<evidence type="ECO:0000313" key="2">
    <source>
        <dbReference type="Proteomes" id="UP001633002"/>
    </source>
</evidence>
<accession>A0ABD3H6T5</accession>
<sequence>MIFTKSAFLPWEDNLDRDSLLAQRIRQLEHREEDLTDAQEKLKAARLKNKARFDKTHRLCPRPIQVGDWVLVYDSSLENQHSTVRKFSRRWFGPYVVLAVHDNTTYSLRELDGTPLRIQVAGKRVKLFRIREGSDELEDFLRPSEEDADDFSEAEDLIWFEDMASSTSVGASTSADATGSGAAASSGAAGIGFMGVDATRSTVPPGVVPPMDATGILQALATLIRQQPVGEMRSTKALQSVVRRLGRFDGREVSHYLREYQGEMVLAKVSDTETVANFELVVEPELRDRVREIARRFIVVLGGWELFEHAMKEEFLEEDTKRITRRTFLDWVERRPGLTMGLNEEVV</sequence>
<name>A0ABD3H6T5_9MARC</name>
<proteinExistence type="predicted"/>
<dbReference type="EMBL" id="JBJQOH010000006">
    <property type="protein sequence ID" value="KAL3686234.1"/>
    <property type="molecule type" value="Genomic_DNA"/>
</dbReference>
<evidence type="ECO:0000313" key="1">
    <source>
        <dbReference type="EMBL" id="KAL3686234.1"/>
    </source>
</evidence>
<dbReference type="Proteomes" id="UP001633002">
    <property type="component" value="Unassembled WGS sequence"/>
</dbReference>
<dbReference type="AlphaFoldDB" id="A0ABD3H6T5"/>
<protein>
    <submittedName>
        <fullName evidence="1">Uncharacterized protein</fullName>
    </submittedName>
</protein>
<keyword evidence="2" id="KW-1185">Reference proteome</keyword>
<reference evidence="1 2" key="1">
    <citation type="submission" date="2024-09" db="EMBL/GenBank/DDBJ databases">
        <title>Chromosome-scale assembly of Riccia sorocarpa.</title>
        <authorList>
            <person name="Paukszto L."/>
        </authorList>
    </citation>
    <scope>NUCLEOTIDE SEQUENCE [LARGE SCALE GENOMIC DNA]</scope>
    <source>
        <strain evidence="1">LP-2024</strain>
        <tissue evidence="1">Aerial parts of the thallus</tissue>
    </source>
</reference>
<gene>
    <name evidence="1" type="ORF">R1sor_004256</name>
</gene>